<evidence type="ECO:0000256" key="2">
    <source>
        <dbReference type="ARBA" id="ARBA00022475"/>
    </source>
</evidence>
<evidence type="ECO:0000313" key="10">
    <source>
        <dbReference type="Proteomes" id="UP001596201"/>
    </source>
</evidence>
<feature type="transmembrane region" description="Helical" evidence="7">
    <location>
        <begin position="107"/>
        <end position="124"/>
    </location>
</feature>
<evidence type="ECO:0000259" key="8">
    <source>
        <dbReference type="Pfam" id="PF00361"/>
    </source>
</evidence>
<comment type="caution">
    <text evidence="9">The sequence shown here is derived from an EMBL/GenBank/DDBJ whole genome shotgun (WGS) entry which is preliminary data.</text>
</comment>
<feature type="transmembrane region" description="Helical" evidence="7">
    <location>
        <begin position="560"/>
        <end position="579"/>
    </location>
</feature>
<feature type="transmembrane region" description="Helical" evidence="7">
    <location>
        <begin position="347"/>
        <end position="365"/>
    </location>
</feature>
<gene>
    <name evidence="9" type="ORF">ACFPJ5_15825</name>
</gene>
<evidence type="ECO:0000256" key="6">
    <source>
        <dbReference type="ARBA" id="ARBA00023136"/>
    </source>
</evidence>
<keyword evidence="6 7" id="KW-0472">Membrane</keyword>
<feature type="transmembrane region" description="Helical" evidence="7">
    <location>
        <begin position="159"/>
        <end position="181"/>
    </location>
</feature>
<sequence>MSDLLLAVLVTDLLVAVPPWVAFLLAALVAAVAPRRVGAAVGVLATALTVPWLLLAPNGTALVVAPFGFEQTLFRVDDLTRPVGAVFGFVAAVAVAYAYATEADRRTVAYALAYMGASVVAVLAGDWLTLLVAWELMAVTATVLVWHHGGDAVRPAFRYAVYHLFGGMALVAAVVLHYAAVGTFTYTGGFTDGLPTLLALFGIGVNLGVVGLHYWIPDTYTRPHVAASLVLASFTTKVAVYLLVRVIPDGNLVVAWLGGAMVLYAVTQAILQTDARRLLSYHIVSQVGYMVAAVGVGIASGTAGAVAHLVANVLYKGLLFVIAGVLLYRVGTESLKKLGGLGRRMPVTFGAFLIAALAITGTPGFSGFVSKGLVTKAVETTGPDLLWWVLVVGGVGTVISFAKFGYYAFVRPAPDDAALTVRPAPWSLTAVLVVMAVPSVVFGLAPGLLLDAMPGDPTGFAPYATSELAKAGATLAVGVLAFVVLRGPLSRLPTWDVHRVLHPAGSALATRTGDATIAVGDRADRLLTAAFGLAGRLVRVAGSPRLGSGPDVAAGRLGRALVIVAGVLALALLVSQLPIA</sequence>
<dbReference type="InterPro" id="IPR001750">
    <property type="entry name" value="ND/Mrp_TM"/>
</dbReference>
<feature type="transmembrane region" description="Helical" evidence="7">
    <location>
        <begin position="193"/>
        <end position="216"/>
    </location>
</feature>
<feature type="transmembrane region" description="Helical" evidence="7">
    <location>
        <begin position="278"/>
        <end position="299"/>
    </location>
</feature>
<dbReference type="GO" id="GO:0016491">
    <property type="term" value="F:oxidoreductase activity"/>
    <property type="evidence" value="ECO:0007669"/>
    <property type="project" value="UniProtKB-KW"/>
</dbReference>
<keyword evidence="2" id="KW-1003">Cell membrane</keyword>
<reference evidence="9 10" key="1">
    <citation type="journal article" date="2019" name="Int. J. Syst. Evol. Microbiol.">
        <title>The Global Catalogue of Microorganisms (GCM) 10K type strain sequencing project: providing services to taxonomists for standard genome sequencing and annotation.</title>
        <authorList>
            <consortium name="The Broad Institute Genomics Platform"/>
            <consortium name="The Broad Institute Genome Sequencing Center for Infectious Disease"/>
            <person name="Wu L."/>
            <person name="Ma J."/>
        </authorList>
    </citation>
    <scope>NUCLEOTIDE SEQUENCE [LARGE SCALE GENOMIC DNA]</scope>
    <source>
        <strain evidence="9 10">CGMCC 1.12237</strain>
    </source>
</reference>
<feature type="transmembrane region" description="Helical" evidence="7">
    <location>
        <begin position="385"/>
        <end position="406"/>
    </location>
</feature>
<evidence type="ECO:0000256" key="7">
    <source>
        <dbReference type="SAM" id="Phobius"/>
    </source>
</evidence>
<dbReference type="PANTHER" id="PTHR42682:SF4">
    <property type="entry name" value="NADH-UBIQUINONE_PLASTOQUINONE"/>
    <property type="match status" value="1"/>
</dbReference>
<evidence type="ECO:0000313" key="9">
    <source>
        <dbReference type="EMBL" id="MFC5368399.1"/>
    </source>
</evidence>
<organism evidence="9 10">
    <name type="scientific">Salinirubrum litoreum</name>
    <dbReference type="NCBI Taxonomy" id="1126234"/>
    <lineage>
        <taxon>Archaea</taxon>
        <taxon>Methanobacteriati</taxon>
        <taxon>Methanobacteriota</taxon>
        <taxon>Stenosarchaea group</taxon>
        <taxon>Halobacteria</taxon>
        <taxon>Halobacteriales</taxon>
        <taxon>Haloferacaceae</taxon>
        <taxon>Salinirubrum</taxon>
    </lineage>
</organism>
<feature type="transmembrane region" description="Helical" evidence="7">
    <location>
        <begin position="79"/>
        <end position="100"/>
    </location>
</feature>
<keyword evidence="5" id="KW-0560">Oxidoreductase</keyword>
<accession>A0ABD5REF1</accession>
<dbReference type="AlphaFoldDB" id="A0ABD5REF1"/>
<feature type="transmembrane region" description="Helical" evidence="7">
    <location>
        <begin position="228"/>
        <end position="247"/>
    </location>
</feature>
<keyword evidence="4 7" id="KW-1133">Transmembrane helix</keyword>
<feature type="transmembrane region" description="Helical" evidence="7">
    <location>
        <begin position="37"/>
        <end position="59"/>
    </location>
</feature>
<feature type="transmembrane region" description="Helical" evidence="7">
    <location>
        <begin position="253"/>
        <end position="271"/>
    </location>
</feature>
<comment type="subcellular location">
    <subcellularLocation>
        <location evidence="1">Cell membrane</location>
        <topology evidence="1">Multi-pass membrane protein</topology>
    </subcellularLocation>
</comment>
<keyword evidence="10" id="KW-1185">Reference proteome</keyword>
<evidence type="ECO:0000256" key="4">
    <source>
        <dbReference type="ARBA" id="ARBA00022989"/>
    </source>
</evidence>
<dbReference type="InterPro" id="IPR052175">
    <property type="entry name" value="ComplexI-like_HydComp"/>
</dbReference>
<feature type="transmembrane region" description="Helical" evidence="7">
    <location>
        <begin position="130"/>
        <end position="147"/>
    </location>
</feature>
<dbReference type="GO" id="GO:0005886">
    <property type="term" value="C:plasma membrane"/>
    <property type="evidence" value="ECO:0007669"/>
    <property type="project" value="UniProtKB-SubCell"/>
</dbReference>
<feature type="transmembrane region" description="Helical" evidence="7">
    <location>
        <begin position="468"/>
        <end position="485"/>
    </location>
</feature>
<evidence type="ECO:0000256" key="1">
    <source>
        <dbReference type="ARBA" id="ARBA00004651"/>
    </source>
</evidence>
<protein>
    <submittedName>
        <fullName evidence="9">Proton-conducting transporter membrane subunit</fullName>
    </submittedName>
</protein>
<dbReference type="Pfam" id="PF00361">
    <property type="entry name" value="Proton_antipo_M"/>
    <property type="match status" value="1"/>
</dbReference>
<dbReference type="Proteomes" id="UP001596201">
    <property type="component" value="Unassembled WGS sequence"/>
</dbReference>
<dbReference type="PRINTS" id="PR01437">
    <property type="entry name" value="NUOXDRDTASE4"/>
</dbReference>
<proteinExistence type="predicted"/>
<feature type="transmembrane region" description="Helical" evidence="7">
    <location>
        <begin position="426"/>
        <end position="448"/>
    </location>
</feature>
<keyword evidence="3 7" id="KW-0812">Transmembrane</keyword>
<evidence type="ECO:0000256" key="3">
    <source>
        <dbReference type="ARBA" id="ARBA00022692"/>
    </source>
</evidence>
<dbReference type="InterPro" id="IPR003918">
    <property type="entry name" value="NADH_UbQ_OxRdtase"/>
</dbReference>
<evidence type="ECO:0000256" key="5">
    <source>
        <dbReference type="ARBA" id="ARBA00023002"/>
    </source>
</evidence>
<feature type="transmembrane region" description="Helical" evidence="7">
    <location>
        <begin position="6"/>
        <end position="30"/>
    </location>
</feature>
<feature type="transmembrane region" description="Helical" evidence="7">
    <location>
        <begin position="305"/>
        <end position="327"/>
    </location>
</feature>
<feature type="domain" description="NADH:quinone oxidoreductase/Mrp antiporter transmembrane" evidence="8">
    <location>
        <begin position="124"/>
        <end position="393"/>
    </location>
</feature>
<name>A0ABD5REF1_9EURY</name>
<dbReference type="RefSeq" id="WP_227230676.1">
    <property type="nucleotide sequence ID" value="NZ_JAJCVJ010000002.1"/>
</dbReference>
<dbReference type="EMBL" id="JBHSKX010000002">
    <property type="protein sequence ID" value="MFC5368399.1"/>
    <property type="molecule type" value="Genomic_DNA"/>
</dbReference>
<dbReference type="PANTHER" id="PTHR42682">
    <property type="entry name" value="HYDROGENASE-4 COMPONENT F"/>
    <property type="match status" value="1"/>
</dbReference>